<keyword evidence="3" id="KW-1185">Reference proteome</keyword>
<dbReference type="EMBL" id="CABFVA020000082">
    <property type="protein sequence ID" value="VVM07103.1"/>
    <property type="molecule type" value="Genomic_DNA"/>
</dbReference>
<proteinExistence type="predicted"/>
<organism evidence="2 3">
    <name type="scientific">Methylacidimicrobium tartarophylax</name>
    <dbReference type="NCBI Taxonomy" id="1041768"/>
    <lineage>
        <taxon>Bacteria</taxon>
        <taxon>Pseudomonadati</taxon>
        <taxon>Verrucomicrobiota</taxon>
        <taxon>Methylacidimicrobium</taxon>
    </lineage>
</organism>
<gene>
    <name evidence="2" type="ORF">MAMT_01566</name>
</gene>
<evidence type="ECO:0000256" key="1">
    <source>
        <dbReference type="SAM" id="MobiDB-lite"/>
    </source>
</evidence>
<dbReference type="RefSeq" id="WP_142660396.1">
    <property type="nucleotide sequence ID" value="NZ_CABFVA020000082.1"/>
</dbReference>
<dbReference type="AlphaFoldDB" id="A0A5E6MFS5"/>
<feature type="compositionally biased region" description="Basic and acidic residues" evidence="1">
    <location>
        <begin position="8"/>
        <end position="20"/>
    </location>
</feature>
<dbReference type="Proteomes" id="UP000334923">
    <property type="component" value="Unassembled WGS sequence"/>
</dbReference>
<name>A0A5E6MFS5_9BACT</name>
<evidence type="ECO:0000313" key="3">
    <source>
        <dbReference type="Proteomes" id="UP000334923"/>
    </source>
</evidence>
<protein>
    <submittedName>
        <fullName evidence="2">Uncharacterized protein</fullName>
    </submittedName>
</protein>
<sequence length="96" mass="11018">MQTYPSNDAERRREGAKPDRPLIPVQPTPEARTLERGYDEMKGQVINRLAYESGANPARLIAWAKAEGCERPQEGATWYLAASYLADRELERWRRA</sequence>
<accession>A0A5E6MFS5</accession>
<reference evidence="2 3" key="1">
    <citation type="submission" date="2019-09" db="EMBL/GenBank/DDBJ databases">
        <authorList>
            <person name="Cremers G."/>
        </authorList>
    </citation>
    <scope>NUCLEOTIDE SEQUENCE [LARGE SCALE GENOMIC DNA]</scope>
    <source>
        <strain evidence="2">4A</strain>
    </source>
</reference>
<feature type="region of interest" description="Disordered" evidence="1">
    <location>
        <begin position="1"/>
        <end position="27"/>
    </location>
</feature>
<evidence type="ECO:0000313" key="2">
    <source>
        <dbReference type="EMBL" id="VVM07103.1"/>
    </source>
</evidence>